<gene>
    <name evidence="1" type="ORF">CJ030_MR8G028309</name>
</gene>
<evidence type="ECO:0008006" key="3">
    <source>
        <dbReference type="Google" id="ProtNLM"/>
    </source>
</evidence>
<dbReference type="OrthoDB" id="1682876at2759"/>
<evidence type="ECO:0000313" key="1">
    <source>
        <dbReference type="EMBL" id="KAB1204228.1"/>
    </source>
</evidence>
<organism evidence="1 2">
    <name type="scientific">Morella rubra</name>
    <name type="common">Chinese bayberry</name>
    <dbReference type="NCBI Taxonomy" id="262757"/>
    <lineage>
        <taxon>Eukaryota</taxon>
        <taxon>Viridiplantae</taxon>
        <taxon>Streptophyta</taxon>
        <taxon>Embryophyta</taxon>
        <taxon>Tracheophyta</taxon>
        <taxon>Spermatophyta</taxon>
        <taxon>Magnoliopsida</taxon>
        <taxon>eudicotyledons</taxon>
        <taxon>Gunneridae</taxon>
        <taxon>Pentapetalae</taxon>
        <taxon>rosids</taxon>
        <taxon>fabids</taxon>
        <taxon>Fagales</taxon>
        <taxon>Myricaceae</taxon>
        <taxon>Morella</taxon>
    </lineage>
</organism>
<dbReference type="Pfam" id="PF05553">
    <property type="entry name" value="DUF761"/>
    <property type="match status" value="1"/>
</dbReference>
<comment type="caution">
    <text evidence="1">The sequence shown here is derived from an EMBL/GenBank/DDBJ whole genome shotgun (WGS) entry which is preliminary data.</text>
</comment>
<keyword evidence="2" id="KW-1185">Reference proteome</keyword>
<protein>
    <recommendedName>
        <fullName evidence="3">Cotton fiber protein</fullName>
    </recommendedName>
</protein>
<dbReference type="Proteomes" id="UP000516437">
    <property type="component" value="Chromosome 8"/>
</dbReference>
<dbReference type="AlphaFoldDB" id="A0A6A1UWM4"/>
<accession>A0A6A1UWM4</accession>
<proteinExistence type="predicted"/>
<name>A0A6A1UWM4_9ROSI</name>
<dbReference type="InterPro" id="IPR008480">
    <property type="entry name" value="DUF761_pln"/>
</dbReference>
<sequence>MGADNWSVLSRLKRAVKKVRFLLSFSINRWRVASVIGGASSTKRRLSFNDRPGLRACSDDISDIGSPDSYSSRELQRTKSYPYEDDVDQRAEMFISNFYRQLQIERQISLELRYCRGNSFNSISP</sequence>
<reference evidence="1 2" key="1">
    <citation type="journal article" date="2019" name="Plant Biotechnol. J.">
        <title>The red bayberry genome and genetic basis of sex determination.</title>
        <authorList>
            <person name="Jia H.M."/>
            <person name="Jia H.J."/>
            <person name="Cai Q.L."/>
            <person name="Wang Y."/>
            <person name="Zhao H.B."/>
            <person name="Yang W.F."/>
            <person name="Wang G.Y."/>
            <person name="Li Y.H."/>
            <person name="Zhan D.L."/>
            <person name="Shen Y.T."/>
            <person name="Niu Q.F."/>
            <person name="Chang L."/>
            <person name="Qiu J."/>
            <person name="Zhao L."/>
            <person name="Xie H.B."/>
            <person name="Fu W.Y."/>
            <person name="Jin J."/>
            <person name="Li X.W."/>
            <person name="Jiao Y."/>
            <person name="Zhou C.C."/>
            <person name="Tu T."/>
            <person name="Chai C.Y."/>
            <person name="Gao J.L."/>
            <person name="Fan L.J."/>
            <person name="van de Weg E."/>
            <person name="Wang J.Y."/>
            <person name="Gao Z.S."/>
        </authorList>
    </citation>
    <scope>NUCLEOTIDE SEQUENCE [LARGE SCALE GENOMIC DNA]</scope>
    <source>
        <tissue evidence="1">Leaves</tissue>
    </source>
</reference>
<evidence type="ECO:0000313" key="2">
    <source>
        <dbReference type="Proteomes" id="UP000516437"/>
    </source>
</evidence>
<dbReference type="EMBL" id="RXIC02000026">
    <property type="protein sequence ID" value="KAB1204228.1"/>
    <property type="molecule type" value="Genomic_DNA"/>
</dbReference>